<name>S5DX35_9ACTN</name>
<keyword evidence="5 7" id="KW-1133">Transmembrane helix</keyword>
<keyword evidence="4 7" id="KW-0812">Transmembrane</keyword>
<dbReference type="PANTHER" id="PTHR32322:SF18">
    <property type="entry name" value="S-ADENOSYLMETHIONINE_S-ADENOSYLHOMOCYSTEINE TRANSPORTER"/>
    <property type="match status" value="1"/>
</dbReference>
<dbReference type="GO" id="GO:0005886">
    <property type="term" value="C:plasma membrane"/>
    <property type="evidence" value="ECO:0007669"/>
    <property type="project" value="UniProtKB-SubCell"/>
</dbReference>
<dbReference type="EMBL" id="KC811135">
    <property type="protein sequence ID" value="AGQ19542.1"/>
    <property type="molecule type" value="Genomic_DNA"/>
</dbReference>
<dbReference type="Pfam" id="PF00892">
    <property type="entry name" value="EamA"/>
    <property type="match status" value="2"/>
</dbReference>
<reference evidence="9" key="1">
    <citation type="journal article" date="2013" name="Sci. Rep.">
        <title>Metagenomics uncovers a new group of low GC and ultra-small marine Actinobacteria.</title>
        <authorList>
            <person name="Ghai R."/>
            <person name="Mizuno C.M."/>
            <person name="Picazo A."/>
            <person name="Camacho A."/>
            <person name="Rodriguez-Valera F."/>
        </authorList>
    </citation>
    <scope>NUCLEOTIDE SEQUENCE</scope>
</reference>
<feature type="transmembrane region" description="Helical" evidence="7">
    <location>
        <begin position="247"/>
        <end position="264"/>
    </location>
</feature>
<sequence>MSPYAGLRNILLIGSLFGFHGLLNRSLLIDNVNEIFIVTARITIVAFLLGIYCAKDFIKEINISFFLKGSLTGILAIFIPGWTFIYALKHISSGLQSIFISTIPLFTVFWVFLFFKEEKITKLKIISVLVGLLGLVLLFLSGSTGLSNEGNLLTGGILALIGVQGLALSNITNKKHSQYIPAKTYLFTQWLVGGFISIILFFILGGEFEVLDSFELFRLIGLVFIDIFNYSLFFYTIKRLSATFTTLVDYVVPTVGIAVGYLFLDEIVNNIFYVTLMLIFISLYLAVKDETESLT</sequence>
<feature type="transmembrane region" description="Helical" evidence="7">
    <location>
        <begin position="7"/>
        <end position="23"/>
    </location>
</feature>
<dbReference type="AlphaFoldDB" id="S5DX35"/>
<evidence type="ECO:0000259" key="8">
    <source>
        <dbReference type="Pfam" id="PF00892"/>
    </source>
</evidence>
<dbReference type="SUPFAM" id="SSF103481">
    <property type="entry name" value="Multidrug resistance efflux transporter EmrE"/>
    <property type="match status" value="2"/>
</dbReference>
<protein>
    <submittedName>
        <fullName evidence="9">Permease</fullName>
    </submittedName>
</protein>
<evidence type="ECO:0000256" key="5">
    <source>
        <dbReference type="ARBA" id="ARBA00022989"/>
    </source>
</evidence>
<evidence type="ECO:0000256" key="3">
    <source>
        <dbReference type="ARBA" id="ARBA00022475"/>
    </source>
</evidence>
<feature type="transmembrane region" description="Helical" evidence="7">
    <location>
        <begin position="125"/>
        <end position="146"/>
    </location>
</feature>
<keyword evidence="3" id="KW-1003">Cell membrane</keyword>
<feature type="transmembrane region" description="Helical" evidence="7">
    <location>
        <begin position="152"/>
        <end position="172"/>
    </location>
</feature>
<dbReference type="InterPro" id="IPR050638">
    <property type="entry name" value="AA-Vitamin_Transporters"/>
</dbReference>
<evidence type="ECO:0000256" key="6">
    <source>
        <dbReference type="ARBA" id="ARBA00023136"/>
    </source>
</evidence>
<feature type="transmembrane region" description="Helical" evidence="7">
    <location>
        <begin position="270"/>
        <end position="287"/>
    </location>
</feature>
<feature type="transmembrane region" description="Helical" evidence="7">
    <location>
        <begin position="65"/>
        <end position="88"/>
    </location>
</feature>
<evidence type="ECO:0000256" key="1">
    <source>
        <dbReference type="ARBA" id="ARBA00004651"/>
    </source>
</evidence>
<proteinExistence type="inferred from homology"/>
<feature type="transmembrane region" description="Helical" evidence="7">
    <location>
        <begin position="216"/>
        <end position="235"/>
    </location>
</feature>
<dbReference type="InterPro" id="IPR037185">
    <property type="entry name" value="EmrE-like"/>
</dbReference>
<organism evidence="9">
    <name type="scientific">Candidatus Actinomarina minuta</name>
    <dbReference type="NCBI Taxonomy" id="1389454"/>
    <lineage>
        <taxon>Bacteria</taxon>
        <taxon>Bacillati</taxon>
        <taxon>Actinomycetota</taxon>
        <taxon>Actinomycetes</taxon>
        <taxon>Candidatus Actinomarinidae</taxon>
        <taxon>Candidatus Actinomarinales</taxon>
        <taxon>Candidatus Actinomarineae</taxon>
        <taxon>Candidatus Actinomarinaceae</taxon>
        <taxon>Candidatus Actinomarina</taxon>
    </lineage>
</organism>
<dbReference type="InterPro" id="IPR000620">
    <property type="entry name" value="EamA_dom"/>
</dbReference>
<evidence type="ECO:0000256" key="4">
    <source>
        <dbReference type="ARBA" id="ARBA00022692"/>
    </source>
</evidence>
<comment type="subcellular location">
    <subcellularLocation>
        <location evidence="1">Cell membrane</location>
        <topology evidence="1">Multi-pass membrane protein</topology>
    </subcellularLocation>
</comment>
<feature type="transmembrane region" description="Helical" evidence="7">
    <location>
        <begin position="94"/>
        <end position="113"/>
    </location>
</feature>
<accession>S5DX35</accession>
<feature type="domain" description="EamA" evidence="8">
    <location>
        <begin position="154"/>
        <end position="286"/>
    </location>
</feature>
<feature type="transmembrane region" description="Helical" evidence="7">
    <location>
        <begin position="184"/>
        <end position="204"/>
    </location>
</feature>
<comment type="similarity">
    <text evidence="2">Belongs to the EamA transporter family.</text>
</comment>
<evidence type="ECO:0000313" key="9">
    <source>
        <dbReference type="EMBL" id="AGQ19542.1"/>
    </source>
</evidence>
<feature type="domain" description="EamA" evidence="8">
    <location>
        <begin position="10"/>
        <end position="139"/>
    </location>
</feature>
<evidence type="ECO:0000256" key="7">
    <source>
        <dbReference type="SAM" id="Phobius"/>
    </source>
</evidence>
<feature type="transmembrane region" description="Helical" evidence="7">
    <location>
        <begin position="35"/>
        <end position="53"/>
    </location>
</feature>
<evidence type="ECO:0000256" key="2">
    <source>
        <dbReference type="ARBA" id="ARBA00007362"/>
    </source>
</evidence>
<keyword evidence="6 7" id="KW-0472">Membrane</keyword>
<dbReference type="PANTHER" id="PTHR32322">
    <property type="entry name" value="INNER MEMBRANE TRANSPORTER"/>
    <property type="match status" value="1"/>
</dbReference>